<name>A0AAV7RKW3_PLEWA</name>
<evidence type="ECO:0000313" key="2">
    <source>
        <dbReference type="Proteomes" id="UP001066276"/>
    </source>
</evidence>
<sequence length="183" mass="19510">MARGPTRSHFHPGYQSGPLACASSILRHSSTSSLTVQPGAAPTGAHPRHLRCETAPKLVGRRRVSRQHRCTATVHLSHLQGRSRPRNCTELPGVRKQCKVHQSTRFRQALEVDVFLSVTVVSGRTQTLCAPPAISAPLATSRKAAGGSPTCDGTIFTVSSAFPTATIETAGAQDVQLGRVQDE</sequence>
<comment type="caution">
    <text evidence="1">The sequence shown here is derived from an EMBL/GenBank/DDBJ whole genome shotgun (WGS) entry which is preliminary data.</text>
</comment>
<organism evidence="1 2">
    <name type="scientific">Pleurodeles waltl</name>
    <name type="common">Iberian ribbed newt</name>
    <dbReference type="NCBI Taxonomy" id="8319"/>
    <lineage>
        <taxon>Eukaryota</taxon>
        <taxon>Metazoa</taxon>
        <taxon>Chordata</taxon>
        <taxon>Craniata</taxon>
        <taxon>Vertebrata</taxon>
        <taxon>Euteleostomi</taxon>
        <taxon>Amphibia</taxon>
        <taxon>Batrachia</taxon>
        <taxon>Caudata</taxon>
        <taxon>Salamandroidea</taxon>
        <taxon>Salamandridae</taxon>
        <taxon>Pleurodelinae</taxon>
        <taxon>Pleurodeles</taxon>
    </lineage>
</organism>
<accession>A0AAV7RKW3</accession>
<keyword evidence="2" id="KW-1185">Reference proteome</keyword>
<protein>
    <submittedName>
        <fullName evidence="1">Uncharacterized protein</fullName>
    </submittedName>
</protein>
<proteinExistence type="predicted"/>
<dbReference type="AlphaFoldDB" id="A0AAV7RKW3"/>
<dbReference type="Proteomes" id="UP001066276">
    <property type="component" value="Chromosome 5"/>
</dbReference>
<evidence type="ECO:0000313" key="1">
    <source>
        <dbReference type="EMBL" id="KAJ1151804.1"/>
    </source>
</evidence>
<gene>
    <name evidence="1" type="ORF">NDU88_004583</name>
</gene>
<dbReference type="EMBL" id="JANPWB010000009">
    <property type="protein sequence ID" value="KAJ1151804.1"/>
    <property type="molecule type" value="Genomic_DNA"/>
</dbReference>
<reference evidence="1" key="1">
    <citation type="journal article" date="2022" name="bioRxiv">
        <title>Sequencing and chromosome-scale assembly of the giantPleurodeles waltlgenome.</title>
        <authorList>
            <person name="Brown T."/>
            <person name="Elewa A."/>
            <person name="Iarovenko S."/>
            <person name="Subramanian E."/>
            <person name="Araus A.J."/>
            <person name="Petzold A."/>
            <person name="Susuki M."/>
            <person name="Suzuki K.-i.T."/>
            <person name="Hayashi T."/>
            <person name="Toyoda A."/>
            <person name="Oliveira C."/>
            <person name="Osipova E."/>
            <person name="Leigh N.D."/>
            <person name="Simon A."/>
            <person name="Yun M.H."/>
        </authorList>
    </citation>
    <scope>NUCLEOTIDE SEQUENCE</scope>
    <source>
        <strain evidence="1">20211129_DDA</strain>
        <tissue evidence="1">Liver</tissue>
    </source>
</reference>